<evidence type="ECO:0000259" key="2">
    <source>
        <dbReference type="Pfam" id="PF05448"/>
    </source>
</evidence>
<dbReference type="InterPro" id="IPR050261">
    <property type="entry name" value="FrsA_esterase"/>
</dbReference>
<feature type="domain" description="Acetyl xylan esterase" evidence="2">
    <location>
        <begin position="62"/>
        <end position="196"/>
    </location>
</feature>
<keyword evidence="4" id="KW-1185">Reference proteome</keyword>
<evidence type="ECO:0000313" key="4">
    <source>
        <dbReference type="Proteomes" id="UP001207654"/>
    </source>
</evidence>
<dbReference type="Proteomes" id="UP001207654">
    <property type="component" value="Unassembled WGS sequence"/>
</dbReference>
<dbReference type="PROSITE" id="PS51257">
    <property type="entry name" value="PROKAR_LIPOPROTEIN"/>
    <property type="match status" value="1"/>
</dbReference>
<sequence>MTRYTLLALLLVLTSVLSATTVSCASASLSARAADADAELALFAYDRSAPLALETERLSVEDGVEVHKLSFSSPKGGRATGRLLVPQREGKKAGIVYMHGVPGSAEQSLPRALRLARLGAVVVAVDAPFARRNASPVSFTPEDSASQVQLIVDLQRAVDLLLERPDVEPARIAFVGGSFGGAVGSLFSGVERRLTTYVLFVADGGVISHFTSPDGSLQEPIASMPPAELEPWLAAMRPLEGTRWVGRARPGSIFFLNGREDPLVSVAKAEALHRAAGPSHEVRWYNSGHKLPDEAWRDMFQWLHQRVGTDAPAAHD</sequence>
<protein>
    <recommendedName>
        <fullName evidence="2">Acetyl xylan esterase domain-containing protein</fullName>
    </recommendedName>
</protein>
<feature type="signal peptide" evidence="1">
    <location>
        <begin position="1"/>
        <end position="19"/>
    </location>
</feature>
<dbReference type="EMBL" id="JAPNKA010000001">
    <property type="protein sequence ID" value="MCY1075840.1"/>
    <property type="molecule type" value="Genomic_DNA"/>
</dbReference>
<proteinExistence type="predicted"/>
<dbReference type="RefSeq" id="WP_267534754.1">
    <property type="nucleotide sequence ID" value="NZ_JAPNKA010000001.1"/>
</dbReference>
<dbReference type="InterPro" id="IPR029058">
    <property type="entry name" value="AB_hydrolase_fold"/>
</dbReference>
<keyword evidence="1" id="KW-0732">Signal</keyword>
<dbReference type="InterPro" id="IPR008391">
    <property type="entry name" value="AXE1_dom"/>
</dbReference>
<dbReference type="Pfam" id="PF05448">
    <property type="entry name" value="AXE1"/>
    <property type="match status" value="1"/>
</dbReference>
<evidence type="ECO:0000313" key="3">
    <source>
        <dbReference type="EMBL" id="MCY1075840.1"/>
    </source>
</evidence>
<dbReference type="PANTHER" id="PTHR22946:SF0">
    <property type="entry name" value="DIENELACTONE HYDROLASE DOMAIN-CONTAINING PROTEIN"/>
    <property type="match status" value="1"/>
</dbReference>
<dbReference type="PANTHER" id="PTHR22946">
    <property type="entry name" value="DIENELACTONE HYDROLASE DOMAIN-CONTAINING PROTEIN-RELATED"/>
    <property type="match status" value="1"/>
</dbReference>
<dbReference type="SUPFAM" id="SSF53474">
    <property type="entry name" value="alpha/beta-Hydrolases"/>
    <property type="match status" value="1"/>
</dbReference>
<organism evidence="3 4">
    <name type="scientific">Archangium lansingense</name>
    <dbReference type="NCBI Taxonomy" id="2995310"/>
    <lineage>
        <taxon>Bacteria</taxon>
        <taxon>Pseudomonadati</taxon>
        <taxon>Myxococcota</taxon>
        <taxon>Myxococcia</taxon>
        <taxon>Myxococcales</taxon>
        <taxon>Cystobacterineae</taxon>
        <taxon>Archangiaceae</taxon>
        <taxon>Archangium</taxon>
    </lineage>
</organism>
<accession>A0ABT4A2G2</accession>
<evidence type="ECO:0000256" key="1">
    <source>
        <dbReference type="SAM" id="SignalP"/>
    </source>
</evidence>
<feature type="chain" id="PRO_5047019350" description="Acetyl xylan esterase domain-containing protein" evidence="1">
    <location>
        <begin position="20"/>
        <end position="316"/>
    </location>
</feature>
<reference evidence="3 4" key="1">
    <citation type="submission" date="2022-11" db="EMBL/GenBank/DDBJ databases">
        <title>Minimal conservation of predation-associated metabolite biosynthetic gene clusters underscores biosynthetic potential of Myxococcota including descriptions for ten novel species: Archangium lansinium sp. nov., Myxococcus landrumus sp. nov., Nannocystis bai.</title>
        <authorList>
            <person name="Ahearne A."/>
            <person name="Stevens C."/>
            <person name="Phillips K."/>
        </authorList>
    </citation>
    <scope>NUCLEOTIDE SEQUENCE [LARGE SCALE GENOMIC DNA]</scope>
    <source>
        <strain evidence="3 4">MIWBW</strain>
    </source>
</reference>
<comment type="caution">
    <text evidence="3">The sequence shown here is derived from an EMBL/GenBank/DDBJ whole genome shotgun (WGS) entry which is preliminary data.</text>
</comment>
<name>A0ABT4A2G2_9BACT</name>
<dbReference type="Gene3D" id="3.40.50.1820">
    <property type="entry name" value="alpha/beta hydrolase"/>
    <property type="match status" value="1"/>
</dbReference>
<gene>
    <name evidence="3" type="ORF">OV287_15310</name>
</gene>